<comment type="caution">
    <text evidence="2">The sequence shown here is derived from an EMBL/GenBank/DDBJ whole genome shotgun (WGS) entry which is preliminary data.</text>
</comment>
<dbReference type="Proteomes" id="UP000177960">
    <property type="component" value="Unassembled WGS sequence"/>
</dbReference>
<protein>
    <submittedName>
        <fullName evidence="2">Uncharacterized protein</fullName>
    </submittedName>
</protein>
<proteinExistence type="predicted"/>
<dbReference type="AlphaFoldDB" id="A0A1G1ZH22"/>
<accession>A0A1G1ZH22</accession>
<keyword evidence="1" id="KW-1133">Transmembrane helix</keyword>
<evidence type="ECO:0000256" key="1">
    <source>
        <dbReference type="SAM" id="Phobius"/>
    </source>
</evidence>
<reference evidence="2 3" key="1">
    <citation type="journal article" date="2016" name="Nat. Commun.">
        <title>Thousands of microbial genomes shed light on interconnected biogeochemical processes in an aquifer system.</title>
        <authorList>
            <person name="Anantharaman K."/>
            <person name="Brown C.T."/>
            <person name="Hug L.A."/>
            <person name="Sharon I."/>
            <person name="Castelle C.J."/>
            <person name="Probst A.J."/>
            <person name="Thomas B.C."/>
            <person name="Singh A."/>
            <person name="Wilkins M.J."/>
            <person name="Karaoz U."/>
            <person name="Brodie E.L."/>
            <person name="Williams K.H."/>
            <person name="Hubbard S.S."/>
            <person name="Banfield J.F."/>
        </authorList>
    </citation>
    <scope>NUCLEOTIDE SEQUENCE [LARGE SCALE GENOMIC DNA]</scope>
</reference>
<keyword evidence="1" id="KW-0472">Membrane</keyword>
<dbReference type="STRING" id="1798404.A3B92_01495"/>
<organism evidence="2 3">
    <name type="scientific">Candidatus Harrisonbacteria bacterium RIFCSPHIGHO2_02_FULL_42_16</name>
    <dbReference type="NCBI Taxonomy" id="1798404"/>
    <lineage>
        <taxon>Bacteria</taxon>
        <taxon>Candidatus Harrisoniibacteriota</taxon>
    </lineage>
</organism>
<evidence type="ECO:0000313" key="2">
    <source>
        <dbReference type="EMBL" id="OGY63446.1"/>
    </source>
</evidence>
<name>A0A1G1ZH22_9BACT</name>
<dbReference type="EMBL" id="MHJG01000022">
    <property type="protein sequence ID" value="OGY63446.1"/>
    <property type="molecule type" value="Genomic_DNA"/>
</dbReference>
<sequence>MLITVLALSGTILGATTIAGLLMLYQIRQSADIINSAKAVFAADSGLERALYEKFRIGAGCLDVDSLEGQLSNGSKYVVACNKKDDDILIIESKGVSGKVSRAFEINL</sequence>
<keyword evidence="1" id="KW-0812">Transmembrane</keyword>
<gene>
    <name evidence="2" type="ORF">A3B92_01495</name>
</gene>
<evidence type="ECO:0000313" key="3">
    <source>
        <dbReference type="Proteomes" id="UP000177960"/>
    </source>
</evidence>
<feature type="transmembrane region" description="Helical" evidence="1">
    <location>
        <begin position="6"/>
        <end position="25"/>
    </location>
</feature>